<reference evidence="1 2" key="1">
    <citation type="journal article" date="2013" name="Genome Announc.">
        <title>Draft Genome Sequence of Catellicoccus marimammalium, a Novel Species Commonly Found in Gull Feces.</title>
        <authorList>
            <person name="Weigand M.R."/>
            <person name="Ryu H."/>
            <person name="Bozcek L."/>
            <person name="Konstantinidis K.T."/>
            <person name="Santo Domingo J.W."/>
        </authorList>
    </citation>
    <scope>NUCLEOTIDE SEQUENCE [LARGE SCALE GENOMIC DNA]</scope>
    <source>
        <strain evidence="1 2">M35/04/3</strain>
    </source>
</reference>
<dbReference type="AlphaFoldDB" id="K8ZBJ6"/>
<organism evidence="1 2">
    <name type="scientific">Catellicoccus marimammalium M35/04/3</name>
    <dbReference type="NCBI Taxonomy" id="1234409"/>
    <lineage>
        <taxon>Bacteria</taxon>
        <taxon>Bacillati</taxon>
        <taxon>Bacillota</taxon>
        <taxon>Bacilli</taxon>
        <taxon>Lactobacillales</taxon>
        <taxon>Enterococcaceae</taxon>
        <taxon>Catellicoccus</taxon>
    </lineage>
</organism>
<dbReference type="STRING" id="1234409.C683_0753"/>
<evidence type="ECO:0000313" key="2">
    <source>
        <dbReference type="Proteomes" id="UP000016057"/>
    </source>
</evidence>
<proteinExistence type="predicted"/>
<gene>
    <name evidence="1" type="ORF">C683_0753</name>
</gene>
<evidence type="ECO:0000313" key="1">
    <source>
        <dbReference type="EMBL" id="EKU27422.1"/>
    </source>
</evidence>
<accession>K8ZBJ6</accession>
<sequence>MLSTRRKETKLPEGIELPLEGEIVVEDYHLSSKNAGYTMNTEIFSCHKQEEDGLVKEKEKNKK</sequence>
<dbReference type="EMBL" id="AMYT01000017">
    <property type="protein sequence ID" value="EKU27422.1"/>
    <property type="molecule type" value="Genomic_DNA"/>
</dbReference>
<protein>
    <submittedName>
        <fullName evidence="1">Uncharacterized protein</fullName>
    </submittedName>
</protein>
<name>K8ZBJ6_9ENTE</name>
<keyword evidence="2" id="KW-1185">Reference proteome</keyword>
<dbReference type="RefSeq" id="WP_009490173.1">
    <property type="nucleotide sequence ID" value="NZ_AMYT01000017.1"/>
</dbReference>
<dbReference type="Proteomes" id="UP000016057">
    <property type="component" value="Unassembled WGS sequence"/>
</dbReference>
<comment type="caution">
    <text evidence="1">The sequence shown here is derived from an EMBL/GenBank/DDBJ whole genome shotgun (WGS) entry which is preliminary data.</text>
</comment>